<dbReference type="STRING" id="667129.HMPREF0758_1288"/>
<keyword evidence="2" id="KW-1185">Reference proteome</keyword>
<name>D4DZD8_SEROD</name>
<accession>D4DZD8</accession>
<protein>
    <submittedName>
        <fullName evidence="1">Uncharacterized protein</fullName>
    </submittedName>
</protein>
<dbReference type="Proteomes" id="UP000005723">
    <property type="component" value="Unassembled WGS sequence"/>
</dbReference>
<dbReference type="EMBL" id="ADBY01000022">
    <property type="protein sequence ID" value="EFE97196.1"/>
    <property type="molecule type" value="Genomic_DNA"/>
</dbReference>
<dbReference type="AlphaFoldDB" id="D4DZD8"/>
<dbReference type="HOGENOM" id="CLU_3188919_0_0_6"/>
<evidence type="ECO:0000313" key="1">
    <source>
        <dbReference type="EMBL" id="EFE97196.1"/>
    </source>
</evidence>
<organism evidence="1 2">
    <name type="scientific">Serratia odorifera DSM 4582</name>
    <dbReference type="NCBI Taxonomy" id="667129"/>
    <lineage>
        <taxon>Bacteria</taxon>
        <taxon>Pseudomonadati</taxon>
        <taxon>Pseudomonadota</taxon>
        <taxon>Gammaproteobacteria</taxon>
        <taxon>Enterobacterales</taxon>
        <taxon>Yersiniaceae</taxon>
        <taxon>Serratia</taxon>
    </lineage>
</organism>
<reference evidence="1 2" key="1">
    <citation type="submission" date="2010-01" db="EMBL/GenBank/DDBJ databases">
        <authorList>
            <person name="Muzny D."/>
            <person name="Qin X."/>
            <person name="Deng J."/>
            <person name="Jiang H."/>
            <person name="Liu Y."/>
            <person name="Qu J."/>
            <person name="Song X.-Z."/>
            <person name="Zhang L."/>
            <person name="Thornton R."/>
            <person name="Coyle M."/>
            <person name="Francisco L."/>
            <person name="Jackson L."/>
            <person name="Javaid M."/>
            <person name="Korchina V."/>
            <person name="Kovar C."/>
            <person name="Mata R."/>
            <person name="Mathew T."/>
            <person name="Ngo R."/>
            <person name="Nguyen L."/>
            <person name="Nguyen N."/>
            <person name="Okwuonu G."/>
            <person name="Ongeri F."/>
            <person name="Pham C."/>
            <person name="Simmons D."/>
            <person name="Wilczek-Boney K."/>
            <person name="Hale W."/>
            <person name="Jakkamsetti A."/>
            <person name="Pham P."/>
            <person name="Ruth R."/>
            <person name="San Lucas F."/>
            <person name="Warren J."/>
            <person name="Zhang J."/>
            <person name="Zhao Z."/>
            <person name="Zhou C."/>
            <person name="Zhu D."/>
            <person name="Lee S."/>
            <person name="Bess C."/>
            <person name="Blankenburg K."/>
            <person name="Forbes L."/>
            <person name="Fu Q."/>
            <person name="Gubbala S."/>
            <person name="Hirani K."/>
            <person name="Jayaseelan J.C."/>
            <person name="Lara F."/>
            <person name="Munidasa M."/>
            <person name="Palculict T."/>
            <person name="Patil S."/>
            <person name="Pu L.-L."/>
            <person name="Saada N."/>
            <person name="Tang L."/>
            <person name="Weissenberger G."/>
            <person name="Zhu Y."/>
            <person name="Hemphill L."/>
            <person name="Shang Y."/>
            <person name="Youmans B."/>
            <person name="Ayvaz T."/>
            <person name="Ross M."/>
            <person name="Santibanez J."/>
            <person name="Aqrawi P."/>
            <person name="Gross S."/>
            <person name="Joshi V."/>
            <person name="Fowler G."/>
            <person name="Nazareth L."/>
            <person name="Reid J."/>
            <person name="Worley K."/>
            <person name="Petrosino J."/>
            <person name="Highlander S."/>
            <person name="Gibbs R."/>
        </authorList>
    </citation>
    <scope>NUCLEOTIDE SEQUENCE [LARGE SCALE GENOMIC DNA]</scope>
    <source>
        <strain evidence="1 2">DSM 4582</strain>
    </source>
</reference>
<evidence type="ECO:0000313" key="2">
    <source>
        <dbReference type="Proteomes" id="UP000005723"/>
    </source>
</evidence>
<sequence>MLFDAPLNNSHFIIEVTALDSPFMSGALKWLFKVCGAEEVISEDDL</sequence>
<comment type="caution">
    <text evidence="1">The sequence shown here is derived from an EMBL/GenBank/DDBJ whole genome shotgun (WGS) entry which is preliminary data.</text>
</comment>
<gene>
    <name evidence="1" type="ORF">HMPREF0758_1288</name>
</gene>
<proteinExistence type="predicted"/>